<dbReference type="GO" id="GO:0032259">
    <property type="term" value="P:methylation"/>
    <property type="evidence" value="ECO:0007669"/>
    <property type="project" value="UniProtKB-KW"/>
</dbReference>
<evidence type="ECO:0000313" key="5">
    <source>
        <dbReference type="EMBL" id="MDQ7248377.1"/>
    </source>
</evidence>
<comment type="similarity">
    <text evidence="1">Belongs to the trimethylamine methyltransferase family.</text>
</comment>
<evidence type="ECO:0000256" key="1">
    <source>
        <dbReference type="ARBA" id="ARBA00007137"/>
    </source>
</evidence>
<comment type="caution">
    <text evidence="5">The sequence shown here is derived from an EMBL/GenBank/DDBJ whole genome shotgun (WGS) entry which is preliminary data.</text>
</comment>
<protein>
    <submittedName>
        <fullName evidence="5">Trimethylamine methyltransferase family protein</fullName>
    </submittedName>
</protein>
<dbReference type="Pfam" id="PF06253">
    <property type="entry name" value="MTTB"/>
    <property type="match status" value="1"/>
</dbReference>
<evidence type="ECO:0000256" key="3">
    <source>
        <dbReference type="ARBA" id="ARBA00022679"/>
    </source>
</evidence>
<accession>A0ABU0YKX3</accession>
<feature type="compositionally biased region" description="Low complexity" evidence="4">
    <location>
        <begin position="8"/>
        <end position="22"/>
    </location>
</feature>
<evidence type="ECO:0000256" key="2">
    <source>
        <dbReference type="ARBA" id="ARBA00022603"/>
    </source>
</evidence>
<gene>
    <name evidence="5" type="ORF">Q8A70_11905</name>
</gene>
<feature type="region of interest" description="Disordered" evidence="4">
    <location>
        <begin position="1"/>
        <end position="45"/>
    </location>
</feature>
<dbReference type="Proteomes" id="UP001230156">
    <property type="component" value="Unassembled WGS sequence"/>
</dbReference>
<keyword evidence="3" id="KW-0808">Transferase</keyword>
<keyword evidence="6" id="KW-1185">Reference proteome</keyword>
<dbReference type="GO" id="GO:0008168">
    <property type="term" value="F:methyltransferase activity"/>
    <property type="evidence" value="ECO:0007669"/>
    <property type="project" value="UniProtKB-KW"/>
</dbReference>
<dbReference type="InterPro" id="IPR038601">
    <property type="entry name" value="MttB-like_sf"/>
</dbReference>
<dbReference type="InterPro" id="IPR010426">
    <property type="entry name" value="MTTB_MeTrfase"/>
</dbReference>
<dbReference type="RefSeq" id="WP_379955850.1">
    <property type="nucleotide sequence ID" value="NZ_JAUYVI010000004.1"/>
</dbReference>
<organism evidence="5 6">
    <name type="scientific">Dongia sedimenti</name>
    <dbReference type="NCBI Taxonomy" id="3064282"/>
    <lineage>
        <taxon>Bacteria</taxon>
        <taxon>Pseudomonadati</taxon>
        <taxon>Pseudomonadota</taxon>
        <taxon>Alphaproteobacteria</taxon>
        <taxon>Rhodospirillales</taxon>
        <taxon>Dongiaceae</taxon>
        <taxon>Dongia</taxon>
    </lineage>
</organism>
<sequence length="526" mass="56053">MTDTTNISGPGPRAARGGSAARRALRKSGPKASAVRAGMPGGTYRPLSEQDMKRIHHTALDVLEKLGVGEPIPEILEVALPRGCWVNSQGRLCFPRALVEDILAGACRSYTAYGVSPEHDLEIGGDRVNFATAGEAIKVLDFHSGEYRPSTLLDLYDFARLADRLEHVHCFGQTIVATDMPDRLTSDFNVAYACLAGTQKSFGVSIENVEHHARLISFFDAFLGGEGKFVERPFCVIGGCPIVSPLRFGKENAEVMVANARLGLCIDPAIAAQAGATAPAALAGTLVQTVAETLVTLIVGNLITPGLPVSFGIWPFVSDLRTGAFTGGGGEEALLTAAAVQMCRFYDLPSSVGAGMTDAKAIDAQAGYEKGVTVTLAAVAGGNYVSECCGMMASLIGCSVEAMVIDNDMLGNIQRVLKGIDVSDETLSFDEIARAIAGPGHYLGSPKTLELMETEYIYPHIADRDSMNGWQSRGSPDIRQAARVRAQEILSAHYPAYIDPATDAKLRERFPILLKAEDMKAGNGRW</sequence>
<proteinExistence type="inferred from homology"/>
<reference evidence="6" key="1">
    <citation type="submission" date="2023-08" db="EMBL/GenBank/DDBJ databases">
        <title>Rhodospirillaceae gen. nov., a novel taxon isolated from the Yangtze River Yuezi River estuary sludge.</title>
        <authorList>
            <person name="Ruan L."/>
        </authorList>
    </citation>
    <scope>NUCLEOTIDE SEQUENCE [LARGE SCALE GENOMIC DNA]</scope>
    <source>
        <strain evidence="6">R-7</strain>
    </source>
</reference>
<dbReference type="Gene3D" id="3.20.20.480">
    <property type="entry name" value="Trimethylamine methyltransferase-like"/>
    <property type="match status" value="1"/>
</dbReference>
<evidence type="ECO:0000313" key="6">
    <source>
        <dbReference type="Proteomes" id="UP001230156"/>
    </source>
</evidence>
<evidence type="ECO:0000256" key="4">
    <source>
        <dbReference type="SAM" id="MobiDB-lite"/>
    </source>
</evidence>
<name>A0ABU0YKX3_9PROT</name>
<dbReference type="EMBL" id="JAUYVI010000004">
    <property type="protein sequence ID" value="MDQ7248377.1"/>
    <property type="molecule type" value="Genomic_DNA"/>
</dbReference>
<keyword evidence="2 5" id="KW-0489">Methyltransferase</keyword>